<comment type="caution">
    <text evidence="1">The sequence shown here is derived from an EMBL/GenBank/DDBJ whole genome shotgun (WGS) entry which is preliminary data.</text>
</comment>
<evidence type="ECO:0000313" key="1">
    <source>
        <dbReference type="EMBL" id="GFY73460.1"/>
    </source>
</evidence>
<protein>
    <submittedName>
        <fullName evidence="1">Uncharacterized protein</fullName>
    </submittedName>
</protein>
<evidence type="ECO:0000313" key="2">
    <source>
        <dbReference type="Proteomes" id="UP000886998"/>
    </source>
</evidence>
<accession>A0A8X7CPM8</accession>
<dbReference type="AlphaFoldDB" id="A0A8X7CPM8"/>
<proteinExistence type="predicted"/>
<dbReference type="Proteomes" id="UP000886998">
    <property type="component" value="Unassembled WGS sequence"/>
</dbReference>
<keyword evidence="2" id="KW-1185">Reference proteome</keyword>
<gene>
    <name evidence="1" type="ORF">TNIN_478081</name>
</gene>
<organism evidence="1 2">
    <name type="scientific">Trichonephila inaurata madagascariensis</name>
    <dbReference type="NCBI Taxonomy" id="2747483"/>
    <lineage>
        <taxon>Eukaryota</taxon>
        <taxon>Metazoa</taxon>
        <taxon>Ecdysozoa</taxon>
        <taxon>Arthropoda</taxon>
        <taxon>Chelicerata</taxon>
        <taxon>Arachnida</taxon>
        <taxon>Araneae</taxon>
        <taxon>Araneomorphae</taxon>
        <taxon>Entelegynae</taxon>
        <taxon>Araneoidea</taxon>
        <taxon>Nephilidae</taxon>
        <taxon>Trichonephila</taxon>
        <taxon>Trichonephila inaurata</taxon>
    </lineage>
</organism>
<sequence length="87" mass="10163">MLKVSEPDEDEDIVLIMDGNVLIPSRRGGKSKAEIIQVATTSSCEMEHYWMWKSERAKDSIRNLERQNISKMYFRVHSSKVEEIFLT</sequence>
<name>A0A8X7CPM8_9ARAC</name>
<reference evidence="1" key="1">
    <citation type="submission" date="2020-08" db="EMBL/GenBank/DDBJ databases">
        <title>Multicomponent nature underlies the extraordinary mechanical properties of spider dragline silk.</title>
        <authorList>
            <person name="Kono N."/>
            <person name="Nakamura H."/>
            <person name="Mori M."/>
            <person name="Yoshida Y."/>
            <person name="Ohtoshi R."/>
            <person name="Malay A.D."/>
            <person name="Moran D.A.P."/>
            <person name="Tomita M."/>
            <person name="Numata K."/>
            <person name="Arakawa K."/>
        </authorList>
    </citation>
    <scope>NUCLEOTIDE SEQUENCE</scope>
</reference>
<dbReference type="EMBL" id="BMAV01020092">
    <property type="protein sequence ID" value="GFY73460.1"/>
    <property type="molecule type" value="Genomic_DNA"/>
</dbReference>